<reference evidence="2 3" key="1">
    <citation type="submission" date="2021-07" db="EMBL/GenBank/DDBJ databases">
        <title>Complete genome sequence of nontuberculous Mycobacterium sp. TY59.</title>
        <authorList>
            <person name="Fukushima K."/>
        </authorList>
    </citation>
    <scope>NUCLEOTIDE SEQUENCE [LARGE SCALE GENOMIC DNA]</scope>
    <source>
        <strain evidence="2 3">TY59</strain>
    </source>
</reference>
<dbReference type="RefSeq" id="WP_415822826.1">
    <property type="nucleotide sequence ID" value="NZ_CBCSJB010000015.1"/>
</dbReference>
<evidence type="ECO:0000313" key="2">
    <source>
        <dbReference type="EMBL" id="BCZ25215.1"/>
    </source>
</evidence>
<accession>A0ABM7SY00</accession>
<protein>
    <submittedName>
        <fullName evidence="2">Uncharacterized protein</fullName>
    </submittedName>
</protein>
<proteinExistence type="predicted"/>
<keyword evidence="3" id="KW-1185">Reference proteome</keyword>
<gene>
    <name evidence="2" type="ORF">MTY59_50700</name>
</gene>
<dbReference type="Proteomes" id="UP000826012">
    <property type="component" value="Chromosome"/>
</dbReference>
<name>A0ABM7SY00_9MYCO</name>
<evidence type="ECO:0000313" key="3">
    <source>
        <dbReference type="Proteomes" id="UP000826012"/>
    </source>
</evidence>
<feature type="region of interest" description="Disordered" evidence="1">
    <location>
        <begin position="1"/>
        <end position="21"/>
    </location>
</feature>
<feature type="compositionally biased region" description="Basic and acidic residues" evidence="1">
    <location>
        <begin position="1"/>
        <end position="11"/>
    </location>
</feature>
<sequence>MKLPGRDEMRSESLGQEVKSTVTQPSIRLAVVAGGLTLSLTAAAVASADPNEDLVVNTTCSYPQVVAALNAQDPQAAQQAQALPQAQQYSRYSGTAVRVASTYNNY</sequence>
<evidence type="ECO:0000256" key="1">
    <source>
        <dbReference type="SAM" id="MobiDB-lite"/>
    </source>
</evidence>
<dbReference type="EMBL" id="AP024828">
    <property type="protein sequence ID" value="BCZ25215.1"/>
    <property type="molecule type" value="Genomic_DNA"/>
</dbReference>
<organism evidence="2 3">
    <name type="scientific">Mycobacterium senriense</name>
    <dbReference type="NCBI Taxonomy" id="2775496"/>
    <lineage>
        <taxon>Bacteria</taxon>
        <taxon>Bacillati</taxon>
        <taxon>Actinomycetota</taxon>
        <taxon>Actinomycetes</taxon>
        <taxon>Mycobacteriales</taxon>
        <taxon>Mycobacteriaceae</taxon>
        <taxon>Mycobacterium</taxon>
        <taxon>Mycobacterium avium complex (MAC)</taxon>
    </lineage>
</organism>